<proteinExistence type="predicted"/>
<reference evidence="2" key="1">
    <citation type="submission" date="2025-08" db="UniProtKB">
        <authorList>
            <consortium name="RefSeq"/>
        </authorList>
    </citation>
    <scope>IDENTIFICATION</scope>
    <source>
        <strain evidence="2">11010-0011.00</strain>
        <tissue evidence="2">Whole body</tissue>
    </source>
</reference>
<dbReference type="Proteomes" id="UP000504634">
    <property type="component" value="Unplaced"/>
</dbReference>
<accession>A0A6J2UEM0</accession>
<evidence type="ECO:0000313" key="1">
    <source>
        <dbReference type="Proteomes" id="UP000504634"/>
    </source>
</evidence>
<name>A0A6J2UEM0_DROLE</name>
<dbReference type="PANTHER" id="PTHR20898:SF0">
    <property type="entry name" value="DAEDALUS ON 3-RELATED"/>
    <property type="match status" value="1"/>
</dbReference>
<gene>
    <name evidence="2" type="primary">LOC115632493</name>
</gene>
<keyword evidence="1" id="KW-1185">Reference proteome</keyword>
<dbReference type="PANTHER" id="PTHR20898">
    <property type="entry name" value="DAEDALUS ON 3-RELATED-RELATED"/>
    <property type="match status" value="1"/>
</dbReference>
<sequence>MTFNNCTCSMDDPEKLLTHLRCGISKSIKRRTFSIEIKFSQPVTNFFINLRMVLPRRAGMDFTVFNLTDIEGCRLLSNTKQIPILQVGRIHLDHFSNLPKNCPWKPNVMYYIRGFRPNMESMPAFSFETDLNLWFDFVVNHSKIIKGFMVGHVQRRQIGKKT</sequence>
<evidence type="ECO:0000313" key="2">
    <source>
        <dbReference type="RefSeq" id="XP_030385572.1"/>
    </source>
</evidence>
<organism evidence="1 2">
    <name type="scientific">Drosophila lebanonensis</name>
    <name type="common">Fruit fly</name>
    <name type="synonym">Scaptodrosophila lebanonensis</name>
    <dbReference type="NCBI Taxonomy" id="7225"/>
    <lineage>
        <taxon>Eukaryota</taxon>
        <taxon>Metazoa</taxon>
        <taxon>Ecdysozoa</taxon>
        <taxon>Arthropoda</taxon>
        <taxon>Hexapoda</taxon>
        <taxon>Insecta</taxon>
        <taxon>Pterygota</taxon>
        <taxon>Neoptera</taxon>
        <taxon>Endopterygota</taxon>
        <taxon>Diptera</taxon>
        <taxon>Brachycera</taxon>
        <taxon>Muscomorpha</taxon>
        <taxon>Ephydroidea</taxon>
        <taxon>Drosophilidae</taxon>
        <taxon>Scaptodrosophila</taxon>
    </lineage>
</organism>
<dbReference type="SMART" id="SM00697">
    <property type="entry name" value="DM8"/>
    <property type="match status" value="1"/>
</dbReference>
<dbReference type="RefSeq" id="XP_030385572.1">
    <property type="nucleotide sequence ID" value="XM_030529712.1"/>
</dbReference>
<dbReference type="AlphaFoldDB" id="A0A6J2UEM0"/>
<dbReference type="InterPro" id="IPR010512">
    <property type="entry name" value="DUF1091"/>
</dbReference>
<dbReference type="Pfam" id="PF06477">
    <property type="entry name" value="DUF1091"/>
    <property type="match status" value="1"/>
</dbReference>
<protein>
    <submittedName>
        <fullName evidence="2">Uncharacterized protein LOC115632493</fullName>
    </submittedName>
</protein>
<dbReference type="OrthoDB" id="8008339at2759"/>
<dbReference type="GeneID" id="115632493"/>